<evidence type="ECO:0000313" key="7">
    <source>
        <dbReference type="Proteomes" id="UP001375743"/>
    </source>
</evidence>
<feature type="domain" description="HTH crp-type" evidence="5">
    <location>
        <begin position="142"/>
        <end position="207"/>
    </location>
</feature>
<evidence type="ECO:0000256" key="1">
    <source>
        <dbReference type="ARBA" id="ARBA00023015"/>
    </source>
</evidence>
<dbReference type="Proteomes" id="UP001375743">
    <property type="component" value="Unassembled WGS sequence"/>
</dbReference>
<dbReference type="PROSITE" id="PS51063">
    <property type="entry name" value="HTH_CRP_2"/>
    <property type="match status" value="1"/>
</dbReference>
<dbReference type="RefSeq" id="WP_418157753.1">
    <property type="nucleotide sequence ID" value="NZ_JBBLZC010000001.1"/>
</dbReference>
<evidence type="ECO:0000259" key="4">
    <source>
        <dbReference type="PROSITE" id="PS50042"/>
    </source>
</evidence>
<dbReference type="Gene3D" id="2.60.120.10">
    <property type="entry name" value="Jelly Rolls"/>
    <property type="match status" value="1"/>
</dbReference>
<proteinExistence type="predicted"/>
<sequence length="222" mass="24173">MTTAPFCPPLPEPVRRRVLAEAAPLAVPAGTVLFRPGDACTLYLVLLRGIVRVQLVSATGHEIVLYRVEPGESCVLTTACLLGHDAYAAEGVAETAIEGLGLTPSLFDRLIAESAEFRRFVFAGFGRRLADLMLLVNEVAFRRIDARLADWLLHRYAAGEVAIGSTHQAIAVELGTAREVVSRQLKEFERRGLVALARGRIELHDPAGLRRIARLADRSGRA</sequence>
<dbReference type="SUPFAM" id="SSF51206">
    <property type="entry name" value="cAMP-binding domain-like"/>
    <property type="match status" value="1"/>
</dbReference>
<dbReference type="InterPro" id="IPR036388">
    <property type="entry name" value="WH-like_DNA-bd_sf"/>
</dbReference>
<dbReference type="CDD" id="cd00092">
    <property type="entry name" value="HTH_CRP"/>
    <property type="match status" value="1"/>
</dbReference>
<dbReference type="InterPro" id="IPR014710">
    <property type="entry name" value="RmlC-like_jellyroll"/>
</dbReference>
<evidence type="ECO:0000256" key="2">
    <source>
        <dbReference type="ARBA" id="ARBA00023125"/>
    </source>
</evidence>
<keyword evidence="7" id="KW-1185">Reference proteome</keyword>
<keyword evidence="3" id="KW-0804">Transcription</keyword>
<dbReference type="SUPFAM" id="SSF46785">
    <property type="entry name" value="Winged helix' DNA-binding domain"/>
    <property type="match status" value="1"/>
</dbReference>
<feature type="domain" description="Cyclic nucleotide-binding" evidence="4">
    <location>
        <begin position="6"/>
        <end position="128"/>
    </location>
</feature>
<dbReference type="Pfam" id="PF13545">
    <property type="entry name" value="HTH_Crp_2"/>
    <property type="match status" value="1"/>
</dbReference>
<dbReference type="InterPro" id="IPR018490">
    <property type="entry name" value="cNMP-bd_dom_sf"/>
</dbReference>
<organism evidence="6 7">
    <name type="scientific">Benzoatithermus flavus</name>
    <dbReference type="NCBI Taxonomy" id="3108223"/>
    <lineage>
        <taxon>Bacteria</taxon>
        <taxon>Pseudomonadati</taxon>
        <taxon>Pseudomonadota</taxon>
        <taxon>Alphaproteobacteria</taxon>
        <taxon>Geminicoccales</taxon>
        <taxon>Geminicoccaceae</taxon>
        <taxon>Benzoatithermus</taxon>
    </lineage>
</organism>
<evidence type="ECO:0000259" key="5">
    <source>
        <dbReference type="PROSITE" id="PS51063"/>
    </source>
</evidence>
<gene>
    <name evidence="6" type="ORF">U1T56_02025</name>
</gene>
<evidence type="ECO:0000256" key="3">
    <source>
        <dbReference type="ARBA" id="ARBA00023163"/>
    </source>
</evidence>
<keyword evidence="1" id="KW-0805">Transcription regulation</keyword>
<evidence type="ECO:0000313" key="6">
    <source>
        <dbReference type="EMBL" id="MEK0081913.1"/>
    </source>
</evidence>
<dbReference type="Pfam" id="PF00027">
    <property type="entry name" value="cNMP_binding"/>
    <property type="match status" value="1"/>
</dbReference>
<accession>A0ABU8XL50</accession>
<dbReference type="PROSITE" id="PS50042">
    <property type="entry name" value="CNMP_BINDING_3"/>
    <property type="match status" value="1"/>
</dbReference>
<reference evidence="6 7" key="1">
    <citation type="submission" date="2024-01" db="EMBL/GenBank/DDBJ databases">
        <title>Multi-omics insights into the function and evolution of sodium benzoate biodegradation pathways in Benzoatithermus flavus gen. nov., sp. nov. from hot spring.</title>
        <authorList>
            <person name="Hu C.-J."/>
            <person name="Li W.-J."/>
        </authorList>
    </citation>
    <scope>NUCLEOTIDE SEQUENCE [LARGE SCALE GENOMIC DNA]</scope>
    <source>
        <strain evidence="6 7">SYSU G07066</strain>
    </source>
</reference>
<dbReference type="InterPro" id="IPR000595">
    <property type="entry name" value="cNMP-bd_dom"/>
</dbReference>
<dbReference type="InterPro" id="IPR036390">
    <property type="entry name" value="WH_DNA-bd_sf"/>
</dbReference>
<dbReference type="InterPro" id="IPR050397">
    <property type="entry name" value="Env_Response_Regulators"/>
</dbReference>
<dbReference type="SMART" id="SM00419">
    <property type="entry name" value="HTH_CRP"/>
    <property type="match status" value="1"/>
</dbReference>
<protein>
    <submittedName>
        <fullName evidence="6">Crp/Fnr family transcriptional regulator</fullName>
    </submittedName>
</protein>
<dbReference type="Gene3D" id="1.10.10.10">
    <property type="entry name" value="Winged helix-like DNA-binding domain superfamily/Winged helix DNA-binding domain"/>
    <property type="match status" value="1"/>
</dbReference>
<comment type="caution">
    <text evidence="6">The sequence shown here is derived from an EMBL/GenBank/DDBJ whole genome shotgun (WGS) entry which is preliminary data.</text>
</comment>
<name>A0ABU8XL50_9PROT</name>
<dbReference type="EMBL" id="JBBLZC010000001">
    <property type="protein sequence ID" value="MEK0081913.1"/>
    <property type="molecule type" value="Genomic_DNA"/>
</dbReference>
<keyword evidence="2" id="KW-0238">DNA-binding</keyword>
<dbReference type="InterPro" id="IPR012318">
    <property type="entry name" value="HTH_CRP"/>
</dbReference>
<dbReference type="PANTHER" id="PTHR24567">
    <property type="entry name" value="CRP FAMILY TRANSCRIPTIONAL REGULATORY PROTEIN"/>
    <property type="match status" value="1"/>
</dbReference>
<dbReference type="CDD" id="cd00038">
    <property type="entry name" value="CAP_ED"/>
    <property type="match status" value="1"/>
</dbReference>
<dbReference type="PANTHER" id="PTHR24567:SF74">
    <property type="entry name" value="HTH-TYPE TRANSCRIPTIONAL REGULATOR ARCR"/>
    <property type="match status" value="1"/>
</dbReference>